<dbReference type="EMBL" id="JAMQYH010000003">
    <property type="protein sequence ID" value="KAJ1693641.1"/>
    <property type="molecule type" value="Genomic_DNA"/>
</dbReference>
<evidence type="ECO:0000259" key="1">
    <source>
        <dbReference type="PROSITE" id="PS51782"/>
    </source>
</evidence>
<organism evidence="2 3">
    <name type="scientific">Rhynchospora breviuscula</name>
    <dbReference type="NCBI Taxonomy" id="2022672"/>
    <lineage>
        <taxon>Eukaryota</taxon>
        <taxon>Viridiplantae</taxon>
        <taxon>Streptophyta</taxon>
        <taxon>Embryophyta</taxon>
        <taxon>Tracheophyta</taxon>
        <taxon>Spermatophyta</taxon>
        <taxon>Magnoliopsida</taxon>
        <taxon>Liliopsida</taxon>
        <taxon>Poales</taxon>
        <taxon>Cyperaceae</taxon>
        <taxon>Cyperoideae</taxon>
        <taxon>Rhynchosporeae</taxon>
        <taxon>Rhynchospora</taxon>
    </lineage>
</organism>
<evidence type="ECO:0000313" key="3">
    <source>
        <dbReference type="Proteomes" id="UP001151287"/>
    </source>
</evidence>
<dbReference type="InterPro" id="IPR018392">
    <property type="entry name" value="LysM"/>
</dbReference>
<name>A0A9Q0HPD6_9POAL</name>
<dbReference type="AlphaFoldDB" id="A0A9Q0HPD6"/>
<dbReference type="PANTHER" id="PTHR33734:SF31">
    <property type="entry name" value="CHITIN ELICITOR-BINDING PROTEIN"/>
    <property type="match status" value="1"/>
</dbReference>
<protein>
    <recommendedName>
        <fullName evidence="1">LysM domain-containing protein</fullName>
    </recommendedName>
</protein>
<dbReference type="Proteomes" id="UP001151287">
    <property type="component" value="Unassembled WGS sequence"/>
</dbReference>
<sequence length="174" mass="18489">MASIATMYGTNESTLLELNGISDPKSLQPKQILDVPLQVCKSSINNTSPDHGLLLPSGTYAYTANSCVKCSCNLSSSFMLDCFLASNRNNTCPVTMCSRNLTLGESSGTGCGATTCAYSSYTRITSYFKILTTSVINQSSSCKSAATSHTGSAASSWMKLVLSFHLILISICFL</sequence>
<proteinExistence type="predicted"/>
<dbReference type="Pfam" id="PF01476">
    <property type="entry name" value="LysM"/>
    <property type="match status" value="1"/>
</dbReference>
<evidence type="ECO:0000313" key="2">
    <source>
        <dbReference type="EMBL" id="KAJ1693641.1"/>
    </source>
</evidence>
<dbReference type="PROSITE" id="PS51782">
    <property type="entry name" value="LYSM"/>
    <property type="match status" value="1"/>
</dbReference>
<gene>
    <name evidence="2" type="ORF">LUZ63_010339</name>
</gene>
<feature type="domain" description="LysM" evidence="1">
    <location>
        <begin position="1"/>
        <end position="35"/>
    </location>
</feature>
<dbReference type="OrthoDB" id="2107166at2759"/>
<keyword evidence="3" id="KW-1185">Reference proteome</keyword>
<accession>A0A9Q0HPD6</accession>
<reference evidence="2" key="1">
    <citation type="journal article" date="2022" name="Cell">
        <title>Repeat-based holocentromeres influence genome architecture and karyotype evolution.</title>
        <authorList>
            <person name="Hofstatter P.G."/>
            <person name="Thangavel G."/>
            <person name="Lux T."/>
            <person name="Neumann P."/>
            <person name="Vondrak T."/>
            <person name="Novak P."/>
            <person name="Zhang M."/>
            <person name="Costa L."/>
            <person name="Castellani M."/>
            <person name="Scott A."/>
            <person name="Toegelov H."/>
            <person name="Fuchs J."/>
            <person name="Mata-Sucre Y."/>
            <person name="Dias Y."/>
            <person name="Vanzela A.L.L."/>
            <person name="Huettel B."/>
            <person name="Almeida C.C.S."/>
            <person name="Simkova H."/>
            <person name="Souza G."/>
            <person name="Pedrosa-Harand A."/>
            <person name="Macas J."/>
            <person name="Mayer K.F.X."/>
            <person name="Houben A."/>
            <person name="Marques A."/>
        </authorList>
    </citation>
    <scope>NUCLEOTIDE SEQUENCE</scope>
    <source>
        <strain evidence="2">RhyBre1mFocal</strain>
    </source>
</reference>
<dbReference type="PANTHER" id="PTHR33734">
    <property type="entry name" value="LYSM DOMAIN-CONTAINING GPI-ANCHORED PROTEIN 2"/>
    <property type="match status" value="1"/>
</dbReference>
<dbReference type="InterPro" id="IPR036779">
    <property type="entry name" value="LysM_dom_sf"/>
</dbReference>
<comment type="caution">
    <text evidence="2">The sequence shown here is derived from an EMBL/GenBank/DDBJ whole genome shotgun (WGS) entry which is preliminary data.</text>
</comment>
<dbReference type="CDD" id="cd00118">
    <property type="entry name" value="LysM"/>
    <property type="match status" value="1"/>
</dbReference>
<dbReference type="Gene3D" id="3.10.350.10">
    <property type="entry name" value="LysM domain"/>
    <property type="match status" value="1"/>
</dbReference>